<reference evidence="2" key="1">
    <citation type="submission" date="2009-11" db="EMBL/GenBank/DDBJ databases">
        <authorList>
            <consortium name="The Broad Institute Genome Sequencing Platform"/>
            <person name="Ward D."/>
            <person name="Feldgarden M."/>
            <person name="Earl A."/>
            <person name="Young S.K."/>
            <person name="Zeng Q."/>
            <person name="Koehrsen M."/>
            <person name="Alvarado L."/>
            <person name="Berlin A."/>
            <person name="Bochicchio J."/>
            <person name="Borenstein D."/>
            <person name="Chapman S.B."/>
            <person name="Chen Z."/>
            <person name="Engels R."/>
            <person name="Freedman E."/>
            <person name="Gellesch M."/>
            <person name="Goldberg J."/>
            <person name="Griggs A."/>
            <person name="Gujja S."/>
            <person name="Heilman E."/>
            <person name="Heiman D."/>
            <person name="Hepburn T."/>
            <person name="Howarth C."/>
            <person name="Jen D."/>
            <person name="Larson L."/>
            <person name="Lewis B."/>
            <person name="Mehta T."/>
            <person name="Park D."/>
            <person name="Pearson M."/>
            <person name="Roberts A."/>
            <person name="Saif S."/>
            <person name="Shea T."/>
            <person name="Shenoy N."/>
            <person name="Sisk P."/>
            <person name="Stolte C."/>
            <person name="Sykes S."/>
            <person name="Thomson T."/>
            <person name="Walk T."/>
            <person name="White J."/>
            <person name="Yandava C."/>
            <person name="Izard J."/>
            <person name="Baranova O.V."/>
            <person name="Blanton J.M."/>
            <person name="Tanner A.C."/>
            <person name="Dewhirst F.E."/>
            <person name="Haas B."/>
            <person name="Nusbaum C."/>
            <person name="Birren B."/>
        </authorList>
    </citation>
    <scope>NUCLEOTIDE SEQUENCE [LARGE SCALE GENOMIC DNA]</scope>
    <source>
        <strain evidence="2">1-1 BBBD Race 1</strain>
    </source>
</reference>
<reference evidence="3 4" key="3">
    <citation type="journal article" date="2017" name="G3 (Bethesda)">
        <title>Comparative analysis highlights variable genome content of wheat rusts and divergence of the mating loci.</title>
        <authorList>
            <person name="Cuomo C.A."/>
            <person name="Bakkeren G."/>
            <person name="Khalil H.B."/>
            <person name="Panwar V."/>
            <person name="Joly D."/>
            <person name="Linning R."/>
            <person name="Sakthikumar S."/>
            <person name="Song X."/>
            <person name="Adiconis X."/>
            <person name="Fan L."/>
            <person name="Goldberg J.M."/>
            <person name="Levin J.Z."/>
            <person name="Young S."/>
            <person name="Zeng Q."/>
            <person name="Anikster Y."/>
            <person name="Bruce M."/>
            <person name="Wang M."/>
            <person name="Yin C."/>
            <person name="McCallum B."/>
            <person name="Szabo L.J."/>
            <person name="Hulbert S."/>
            <person name="Chen X."/>
            <person name="Fellers J.P."/>
        </authorList>
    </citation>
    <scope>NUCLEOTIDE SEQUENCE</scope>
    <source>
        <strain evidence="4">Isolate 1-1 / race 1 (BBBD)</strain>
        <strain evidence="3">isolate 1-1 / race 1 (BBBD)</strain>
    </source>
</reference>
<dbReference type="AlphaFoldDB" id="A0A180G6K6"/>
<evidence type="ECO:0000313" key="4">
    <source>
        <dbReference type="Proteomes" id="UP000005240"/>
    </source>
</evidence>
<keyword evidence="4" id="KW-1185">Reference proteome</keyword>
<gene>
    <name evidence="2" type="ORF">PTTG_29064</name>
</gene>
<dbReference type="STRING" id="630390.A0A180G6K6"/>
<evidence type="ECO:0000256" key="1">
    <source>
        <dbReference type="SAM" id="MobiDB-lite"/>
    </source>
</evidence>
<reference evidence="3" key="4">
    <citation type="submission" date="2025-05" db="UniProtKB">
        <authorList>
            <consortium name="EnsemblFungi"/>
        </authorList>
    </citation>
    <scope>IDENTIFICATION</scope>
    <source>
        <strain evidence="3">isolate 1-1 / race 1 (BBBD)</strain>
    </source>
</reference>
<accession>A0A180G6K6</accession>
<reference evidence="2" key="2">
    <citation type="submission" date="2016-05" db="EMBL/GenBank/DDBJ databases">
        <title>Comparative analysis highlights variable genome content of wheat rusts and divergence of the mating loci.</title>
        <authorList>
            <person name="Cuomo C.A."/>
            <person name="Bakkeren G."/>
            <person name="Szabo L."/>
            <person name="Khalil H."/>
            <person name="Joly D."/>
            <person name="Goldberg J."/>
            <person name="Young S."/>
            <person name="Zeng Q."/>
            <person name="Fellers J."/>
        </authorList>
    </citation>
    <scope>NUCLEOTIDE SEQUENCE [LARGE SCALE GENOMIC DNA]</scope>
    <source>
        <strain evidence="2">1-1 BBBD Race 1</strain>
    </source>
</reference>
<proteinExistence type="predicted"/>
<feature type="compositionally biased region" description="Polar residues" evidence="1">
    <location>
        <begin position="59"/>
        <end position="74"/>
    </location>
</feature>
<evidence type="ECO:0000313" key="2">
    <source>
        <dbReference type="EMBL" id="OAV88317.1"/>
    </source>
</evidence>
<feature type="region of interest" description="Disordered" evidence="1">
    <location>
        <begin position="420"/>
        <end position="447"/>
    </location>
</feature>
<feature type="region of interest" description="Disordered" evidence="1">
    <location>
        <begin position="59"/>
        <end position="97"/>
    </location>
</feature>
<feature type="compositionally biased region" description="Basic and acidic residues" evidence="1">
    <location>
        <begin position="274"/>
        <end position="290"/>
    </location>
</feature>
<dbReference type="OrthoDB" id="2507457at2759"/>
<organism evidence="2">
    <name type="scientific">Puccinia triticina (isolate 1-1 / race 1 (BBBD))</name>
    <name type="common">Brown leaf rust fungus</name>
    <dbReference type="NCBI Taxonomy" id="630390"/>
    <lineage>
        <taxon>Eukaryota</taxon>
        <taxon>Fungi</taxon>
        <taxon>Dikarya</taxon>
        <taxon>Basidiomycota</taxon>
        <taxon>Pucciniomycotina</taxon>
        <taxon>Pucciniomycetes</taxon>
        <taxon>Pucciniales</taxon>
        <taxon>Pucciniaceae</taxon>
        <taxon>Puccinia</taxon>
    </lineage>
</organism>
<protein>
    <submittedName>
        <fullName evidence="2 3">Uncharacterized protein</fullName>
    </submittedName>
</protein>
<dbReference type="VEuPathDB" id="FungiDB:PTTG_29064"/>
<dbReference type="EMBL" id="ADAS02000187">
    <property type="protein sequence ID" value="OAV88317.1"/>
    <property type="molecule type" value="Genomic_DNA"/>
</dbReference>
<sequence length="596" mass="65834">MQPPNFAQGSMFGPSSNTPTNHFQQTIQFVVISKLAPTSATQMQATVLRISHLPMIPTSQNSGYTQGRATQTASHPIPPNHIDLSEDPDSPDDNPTAGYYIQPNYPSVEYIDNLLLDQNLSSGSHSVLSVGPPPTTHHKPLDAAHTARHLAPVNQIFEIPLNSSSYSTQLPLSHKPRPPRGCLPQQQLVAQINPLASFKPFPPVNKLSQSPLVAKPNSRSKSNLSHLSSAPTTTQRCPPTPTQTSKEPNPNIPDVPVPKISADGSHTNSPTNKDTPKREKQAQKRARLDPEIVNSLKDLDLDQLRKKVLTHSKYKRLVEDDRIALSAAFHEYQKAIHRIAVEQLLCLSPVLKYVGSKNQFKGSTNYNNFCEYDVEARKAYYNYEITLSEQKTTCGALWKKVDEETKEKYKDPEFLATLPNPFGRDKETGAPPETKQGKENLQQLRSPETERWSSKVILDLKNLGAAHGVEGILMVVKPGASGKPPTLISGGSHLGVQFLNMFCKEMDPCASFFSFVSGQEVIRKASDNMPVVIPSRKRRDGKKDMPDCKHDLGSKEANYQAVKNKLNALIANATQNRVQAWPGKTAAGLKRHDLTL</sequence>
<evidence type="ECO:0000313" key="3">
    <source>
        <dbReference type="EnsemblFungi" id="PTTG_29064-t43_1-p1"/>
    </source>
</evidence>
<dbReference type="EnsemblFungi" id="PTTG_29064-t43_1">
    <property type="protein sequence ID" value="PTTG_29064-t43_1-p1"/>
    <property type="gene ID" value="PTTG_29064"/>
</dbReference>
<feature type="region of interest" description="Disordered" evidence="1">
    <location>
        <begin position="209"/>
        <end position="290"/>
    </location>
</feature>
<feature type="compositionally biased region" description="Low complexity" evidence="1">
    <location>
        <begin position="217"/>
        <end position="237"/>
    </location>
</feature>
<dbReference type="Proteomes" id="UP000005240">
    <property type="component" value="Unassembled WGS sequence"/>
</dbReference>
<dbReference type="CDD" id="cd00084">
    <property type="entry name" value="HMG-box_SF"/>
    <property type="match status" value="1"/>
</dbReference>
<feature type="compositionally biased region" description="Polar residues" evidence="1">
    <location>
        <begin position="264"/>
        <end position="273"/>
    </location>
</feature>
<name>A0A180G6K6_PUCT1</name>